<dbReference type="SUPFAM" id="SSF48371">
    <property type="entry name" value="ARM repeat"/>
    <property type="match status" value="1"/>
</dbReference>
<dbReference type="InterPro" id="IPR056457">
    <property type="entry name" value="DOP1_C"/>
</dbReference>
<dbReference type="InParanoid" id="H2Y1R5"/>
<proteinExistence type="predicted"/>
<dbReference type="InterPro" id="IPR040314">
    <property type="entry name" value="DOP1"/>
</dbReference>
<reference evidence="3" key="1">
    <citation type="journal article" date="2002" name="Science">
        <title>The draft genome of Ciona intestinalis: insights into chordate and vertebrate origins.</title>
        <authorList>
            <person name="Dehal P."/>
            <person name="Satou Y."/>
            <person name="Campbell R.K."/>
            <person name="Chapman J."/>
            <person name="Degnan B."/>
            <person name="De Tomaso A."/>
            <person name="Davidson B."/>
            <person name="Di Gregorio A."/>
            <person name="Gelpke M."/>
            <person name="Goodstein D.M."/>
            <person name="Harafuji N."/>
            <person name="Hastings K.E."/>
            <person name="Ho I."/>
            <person name="Hotta K."/>
            <person name="Huang W."/>
            <person name="Kawashima T."/>
            <person name="Lemaire P."/>
            <person name="Martinez D."/>
            <person name="Meinertzhagen I.A."/>
            <person name="Necula S."/>
            <person name="Nonaka M."/>
            <person name="Putnam N."/>
            <person name="Rash S."/>
            <person name="Saiga H."/>
            <person name="Satake M."/>
            <person name="Terry A."/>
            <person name="Yamada L."/>
            <person name="Wang H.G."/>
            <person name="Awazu S."/>
            <person name="Azumi K."/>
            <person name="Boore J."/>
            <person name="Branno M."/>
            <person name="Chin-Bow S."/>
            <person name="DeSantis R."/>
            <person name="Doyle S."/>
            <person name="Francino P."/>
            <person name="Keys D.N."/>
            <person name="Haga S."/>
            <person name="Hayashi H."/>
            <person name="Hino K."/>
            <person name="Imai K.S."/>
            <person name="Inaba K."/>
            <person name="Kano S."/>
            <person name="Kobayashi K."/>
            <person name="Kobayashi M."/>
            <person name="Lee B.I."/>
            <person name="Makabe K.W."/>
            <person name="Manohar C."/>
            <person name="Matassi G."/>
            <person name="Medina M."/>
            <person name="Mochizuki Y."/>
            <person name="Mount S."/>
            <person name="Morishita T."/>
            <person name="Miura S."/>
            <person name="Nakayama A."/>
            <person name="Nishizaka S."/>
            <person name="Nomoto H."/>
            <person name="Ohta F."/>
            <person name="Oishi K."/>
            <person name="Rigoutsos I."/>
            <person name="Sano M."/>
            <person name="Sasaki A."/>
            <person name="Sasakura Y."/>
            <person name="Shoguchi E."/>
            <person name="Shin-i T."/>
            <person name="Spagnuolo A."/>
            <person name="Stainier D."/>
            <person name="Suzuki M.M."/>
            <person name="Tassy O."/>
            <person name="Takatori N."/>
            <person name="Tokuoka M."/>
            <person name="Yagi K."/>
            <person name="Yoshizaki F."/>
            <person name="Wada S."/>
            <person name="Zhang C."/>
            <person name="Hyatt P.D."/>
            <person name="Larimer F."/>
            <person name="Detter C."/>
            <person name="Doggett N."/>
            <person name="Glavina T."/>
            <person name="Hawkins T."/>
            <person name="Richardson P."/>
            <person name="Lucas S."/>
            <person name="Kohara Y."/>
            <person name="Levine M."/>
            <person name="Satoh N."/>
            <person name="Rokhsar D.S."/>
        </authorList>
    </citation>
    <scope>NUCLEOTIDE SEQUENCE [LARGE SCALE GENOMIC DNA]</scope>
</reference>
<dbReference type="OMA" id="ERRENTC"/>
<reference evidence="2" key="4">
    <citation type="submission" date="2025-09" db="UniProtKB">
        <authorList>
            <consortium name="Ensembl"/>
        </authorList>
    </citation>
    <scope>IDENTIFICATION</scope>
</reference>
<dbReference type="STRING" id="7719.ENSCINP00000035849"/>
<reference evidence="2" key="2">
    <citation type="journal article" date="2008" name="Genome Biol.">
        <title>Improved genome assembly and evidence-based global gene model set for the chordate Ciona intestinalis: new insight into intron and operon populations.</title>
        <authorList>
            <person name="Satou Y."/>
            <person name="Mineta K."/>
            <person name="Ogasawara M."/>
            <person name="Sasakura Y."/>
            <person name="Shoguchi E."/>
            <person name="Ueno K."/>
            <person name="Yamada L."/>
            <person name="Matsumoto J."/>
            <person name="Wasserscheid J."/>
            <person name="Dewar K."/>
            <person name="Wiley G.B."/>
            <person name="Macmil S.L."/>
            <person name="Roe B.A."/>
            <person name="Zeller R.W."/>
            <person name="Hastings K.E."/>
            <person name="Lemaire P."/>
            <person name="Lindquist E."/>
            <person name="Endo T."/>
            <person name="Hotta K."/>
            <person name="Inaba K."/>
        </authorList>
    </citation>
    <scope>NUCLEOTIDE SEQUENCE [LARGE SCALE GENOMIC DNA]</scope>
    <source>
        <strain evidence="2">wild type</strain>
    </source>
</reference>
<sequence length="580" mass="65247">MGGSESVSRHVLQLLDPLAIQFGENLVSAFAIVWERRDRTEAKKSIHWFPLPEPNIQQQQILDVACAIRSLQCDVILGVVKRVILQPNDFPLPSSNKRRKPFQESLLDFTLRFLQRQTSSAVRDAWPNLLSLVRECLALGPVVAPTNPSISGSISEYARRAAGSSDKKDQKDLQDICVKCIEACNAIVDCSLEHGGWLARRAPSVIPGPHQRLATTRLEETGSSNTSMLPQANNPNFIHSLHALNVLAQVLANLLDVIYGSEEKDKIVPVLTPVMTNVTPYLKNHSANNAPSYKAAVRLLSSVSGYQQTRRAWKREAFELLMDNDFFRMPLDCAIEWGNVVDHLMTHDATTFKELMVRIGLTRNAATGPSLNIFSNKEQELEQRAMLLKRLAFVIFSSDTNQYQRHLPEIQERLSESLKLHQVPAVQAQVFLCFRVLLLRVSPNNLQSLWPSIVTELVQVLSQLEQQLTLHSFENDSLRNSDFDNPTATSSGGGILFSGQTNISSVYSQEKWMAMYLSACKLLDLILCLQPTQLCHFKLFRWSFVGEPGENEDGSTHNSTTNEREFVPHCVRIKRLLARK</sequence>
<dbReference type="AlphaFoldDB" id="H2Y1R5"/>
<dbReference type="InterPro" id="IPR016024">
    <property type="entry name" value="ARM-type_fold"/>
</dbReference>
<dbReference type="Proteomes" id="UP000008144">
    <property type="component" value="Chromosome 4"/>
</dbReference>
<evidence type="ECO:0000313" key="2">
    <source>
        <dbReference type="Ensembl" id="ENSCINP00000035849.1"/>
    </source>
</evidence>
<name>H2Y1R5_CIOIN</name>
<dbReference type="GO" id="GO:0006895">
    <property type="term" value="P:Golgi to endosome transport"/>
    <property type="evidence" value="ECO:0007669"/>
    <property type="project" value="InterPro"/>
</dbReference>
<protein>
    <recommendedName>
        <fullName evidence="1">DOP1-like C-terminal domain-containing protein</fullName>
    </recommendedName>
</protein>
<dbReference type="EMBL" id="EAAA01001888">
    <property type="status" value="NOT_ANNOTATED_CDS"/>
    <property type="molecule type" value="Genomic_DNA"/>
</dbReference>
<dbReference type="HOGENOM" id="CLU_470576_0_0_1"/>
<reference evidence="2" key="3">
    <citation type="submission" date="2025-08" db="UniProtKB">
        <authorList>
            <consortium name="Ensembl"/>
        </authorList>
    </citation>
    <scope>IDENTIFICATION</scope>
</reference>
<dbReference type="Pfam" id="PF24598">
    <property type="entry name" value="DOP1_C"/>
    <property type="match status" value="1"/>
</dbReference>
<organism evidence="2 3">
    <name type="scientific">Ciona intestinalis</name>
    <name type="common">Transparent sea squirt</name>
    <name type="synonym">Ascidia intestinalis</name>
    <dbReference type="NCBI Taxonomy" id="7719"/>
    <lineage>
        <taxon>Eukaryota</taxon>
        <taxon>Metazoa</taxon>
        <taxon>Chordata</taxon>
        <taxon>Tunicata</taxon>
        <taxon>Ascidiacea</taxon>
        <taxon>Phlebobranchia</taxon>
        <taxon>Cionidae</taxon>
        <taxon>Ciona</taxon>
    </lineage>
</organism>
<evidence type="ECO:0000259" key="1">
    <source>
        <dbReference type="Pfam" id="PF24598"/>
    </source>
</evidence>
<dbReference type="GO" id="GO:0005829">
    <property type="term" value="C:cytosol"/>
    <property type="evidence" value="ECO:0007669"/>
    <property type="project" value="GOC"/>
</dbReference>
<feature type="domain" description="DOP1-like C-terminal" evidence="1">
    <location>
        <begin position="109"/>
        <end position="473"/>
    </location>
</feature>
<accession>H2Y1R5</accession>
<evidence type="ECO:0000313" key="3">
    <source>
        <dbReference type="Proteomes" id="UP000008144"/>
    </source>
</evidence>
<keyword evidence="3" id="KW-1185">Reference proteome</keyword>
<dbReference type="Ensembl" id="ENSCINT00000036894.1">
    <property type="protein sequence ID" value="ENSCINP00000035849.1"/>
    <property type="gene ID" value="ENSCING00000017925.1"/>
</dbReference>
<dbReference type="GeneTree" id="ENSGT00390000016421"/>
<dbReference type="PANTHER" id="PTHR14042:SF24">
    <property type="entry name" value="PROTEIN DOPEY-1 HOMOLOG"/>
    <property type="match status" value="1"/>
</dbReference>
<dbReference type="PANTHER" id="PTHR14042">
    <property type="entry name" value="DOPEY-RELATED"/>
    <property type="match status" value="1"/>
</dbReference>